<dbReference type="PROSITE" id="PS51192">
    <property type="entry name" value="HELICASE_ATP_BIND_1"/>
    <property type="match status" value="1"/>
</dbReference>
<dbReference type="Proteomes" id="UP000766550">
    <property type="component" value="Unassembled WGS sequence"/>
</dbReference>
<feature type="compositionally biased region" description="Acidic residues" evidence="5">
    <location>
        <begin position="969"/>
        <end position="984"/>
    </location>
</feature>
<dbReference type="Pfam" id="PF04851">
    <property type="entry name" value="ResIII"/>
    <property type="match status" value="1"/>
</dbReference>
<feature type="compositionally biased region" description="Polar residues" evidence="5">
    <location>
        <begin position="946"/>
        <end position="963"/>
    </location>
</feature>
<dbReference type="SMART" id="SM00487">
    <property type="entry name" value="DEXDc"/>
    <property type="match status" value="1"/>
</dbReference>
<keyword evidence="1" id="KW-0547">Nucleotide-binding</keyword>
<feature type="region of interest" description="Disordered" evidence="5">
    <location>
        <begin position="940"/>
        <end position="984"/>
    </location>
</feature>
<evidence type="ECO:0000259" key="6">
    <source>
        <dbReference type="PROSITE" id="PS51192"/>
    </source>
</evidence>
<dbReference type="PANTHER" id="PTHR11274">
    <property type="entry name" value="RAD25/XP-B DNA REPAIR HELICASE"/>
    <property type="match status" value="1"/>
</dbReference>
<proteinExistence type="predicted"/>
<evidence type="ECO:0000256" key="2">
    <source>
        <dbReference type="ARBA" id="ARBA00022801"/>
    </source>
</evidence>
<dbReference type="GO" id="GO:0016787">
    <property type="term" value="F:hydrolase activity"/>
    <property type="evidence" value="ECO:0007669"/>
    <property type="project" value="UniProtKB-KW"/>
</dbReference>
<dbReference type="InterPro" id="IPR006935">
    <property type="entry name" value="Helicase/UvrB_N"/>
</dbReference>
<dbReference type="GO" id="GO:0003677">
    <property type="term" value="F:DNA binding"/>
    <property type="evidence" value="ECO:0007669"/>
    <property type="project" value="InterPro"/>
</dbReference>
<dbReference type="EMBL" id="JAHQXF010000004">
    <property type="protein sequence ID" value="MBV0926225.1"/>
    <property type="molecule type" value="Genomic_DNA"/>
</dbReference>
<dbReference type="InterPro" id="IPR050615">
    <property type="entry name" value="ATP-dep_DNA_Helicase"/>
</dbReference>
<name>A0A8J7Y7X7_9EURY</name>
<dbReference type="InterPro" id="IPR001650">
    <property type="entry name" value="Helicase_C-like"/>
</dbReference>
<evidence type="ECO:0000313" key="9">
    <source>
        <dbReference type="Proteomes" id="UP000766550"/>
    </source>
</evidence>
<sequence>MGRRFPTPIIGVATEEERYRTVIGVVVEASGPLAWATFRDRCQRHLLKPDTGEQYSDSYLDRILPTFANLGVIQRTDDGVRPSPFATDWFHGDLAFSEFVWKSLKRSWVAMGEKPEGIEGLDRILRTVEAASDGLKFGEIQNRLAANHGYEFNEEGVRGYPDLLRILGVLEKDGHTYNTTSEEVVERYKRRFRNTDIFDTLESRLKREGTTVDPPSRTAKRDMMKYYMYRESGGWYKRRQWYKTFWRNYLQKATRDGNTGDELRRKNEYREAQNRRRDLRNEVIAQYEFLDSKSLRGLSAGVLERMRNADTEREAQRIRISAGSGISIADLELLADSDRDSYTFSDGFSLYGWQREAADRWFSDDNGRTPETGIAQVVTGAGKTVMALEVLRRWLQQDDDRVATVIVPTKVLLHQWLTELVSTLNVPIDEIGWAGGGHKDDFGDCRIMVSIVNSAVKNDYLREALQQADEPDHLLVADECHRYTGEKFSNIFSYPRAASLGLSATPISREDELTSADKILLRELGEIYYRLTYDEGIQRGLIPEFTIEYVGFELADPERRAYEELSRQVSNAVKEIKQRYDHRLHELSGSFARKLQVIRNNTDGPTGPISDYFQYTQERRELVANAAARQAITLDLLEQTVTADQKAIVFQERIEQLEQLIAPVERRGENNRTGELADDAPEHRRLYETFEGLEEVDQAVETLFADTDYWPVMYHSGHSRDIWNDIAMDWFREDDMANVMLSVKALIEGVDVPSADVGIVRVSSSSIRQRIQTLGRILRTGDDISQESTLYVLYARDTVDERIFQEYDWQEELASAKVKHKIWEREGDESYSDGQIRPADPEEYPPRPEPEIIPDPDELTIGDDYEGTREPIKRVSVDSRGRLFEKTRNGRQYLSTETFEEVIEFVRREKGGGTIIVNEHNHLLTILQDGPVFLGTVEDPDVFEPTKNTQQTIHSDGVTSESQTKSDEDTSLTDEPDDFDDIFG</sequence>
<dbReference type="SUPFAM" id="SSF52540">
    <property type="entry name" value="P-loop containing nucleoside triphosphate hydrolases"/>
    <property type="match status" value="1"/>
</dbReference>
<dbReference type="PANTHER" id="PTHR11274:SF0">
    <property type="entry name" value="GENERAL TRANSCRIPTION AND DNA REPAIR FACTOR IIH HELICASE SUBUNIT XPB"/>
    <property type="match status" value="1"/>
</dbReference>
<evidence type="ECO:0000313" key="8">
    <source>
        <dbReference type="EMBL" id="MBV0926225.1"/>
    </source>
</evidence>
<organism evidence="8 9">
    <name type="scientific">Haloarcula limicola</name>
    <dbReference type="NCBI Taxonomy" id="1429915"/>
    <lineage>
        <taxon>Archaea</taxon>
        <taxon>Methanobacteriati</taxon>
        <taxon>Methanobacteriota</taxon>
        <taxon>Stenosarchaea group</taxon>
        <taxon>Halobacteria</taxon>
        <taxon>Halobacteriales</taxon>
        <taxon>Haloarculaceae</taxon>
        <taxon>Haloarcula</taxon>
    </lineage>
</organism>
<dbReference type="AlphaFoldDB" id="A0A8J7Y7X7"/>
<keyword evidence="2" id="KW-0378">Hydrolase</keyword>
<evidence type="ECO:0000256" key="1">
    <source>
        <dbReference type="ARBA" id="ARBA00022741"/>
    </source>
</evidence>
<dbReference type="Pfam" id="PF00271">
    <property type="entry name" value="Helicase_C"/>
    <property type="match status" value="1"/>
</dbReference>
<evidence type="ECO:0000256" key="3">
    <source>
        <dbReference type="ARBA" id="ARBA00022806"/>
    </source>
</evidence>
<dbReference type="OrthoDB" id="11644at2157"/>
<keyword evidence="9" id="KW-1185">Reference proteome</keyword>
<comment type="caution">
    <text evidence="8">The sequence shown here is derived from an EMBL/GenBank/DDBJ whole genome shotgun (WGS) entry which is preliminary data.</text>
</comment>
<reference evidence="8 9" key="1">
    <citation type="submission" date="2021-06" db="EMBL/GenBank/DDBJ databases">
        <title>New haloarchaea isolates fom saline soil.</title>
        <authorList>
            <person name="Duran-Viseras A."/>
            <person name="Sanchez-Porro C.S."/>
            <person name="Ventosa A."/>
        </authorList>
    </citation>
    <scope>NUCLEOTIDE SEQUENCE [LARGE SCALE GENOMIC DNA]</scope>
    <source>
        <strain evidence="8 9">JCM 183640</strain>
    </source>
</reference>
<dbReference type="InterPro" id="IPR014001">
    <property type="entry name" value="Helicase_ATP-bd"/>
</dbReference>
<evidence type="ECO:0000259" key="7">
    <source>
        <dbReference type="PROSITE" id="PS51194"/>
    </source>
</evidence>
<dbReference type="InterPro" id="IPR027417">
    <property type="entry name" value="P-loop_NTPase"/>
</dbReference>
<accession>A0A8J7Y7X7</accession>
<dbReference type="GO" id="GO:0005524">
    <property type="term" value="F:ATP binding"/>
    <property type="evidence" value="ECO:0007669"/>
    <property type="project" value="UniProtKB-KW"/>
</dbReference>
<dbReference type="GO" id="GO:0004386">
    <property type="term" value="F:helicase activity"/>
    <property type="evidence" value="ECO:0007669"/>
    <property type="project" value="UniProtKB-KW"/>
</dbReference>
<keyword evidence="4" id="KW-0067">ATP-binding</keyword>
<feature type="domain" description="Helicase ATP-binding" evidence="6">
    <location>
        <begin position="364"/>
        <end position="524"/>
    </location>
</feature>
<gene>
    <name evidence="8" type="ORF">KTS45_18620</name>
</gene>
<evidence type="ECO:0000256" key="4">
    <source>
        <dbReference type="ARBA" id="ARBA00022840"/>
    </source>
</evidence>
<dbReference type="RefSeq" id="WP_162319346.1">
    <property type="nucleotide sequence ID" value="NZ_JAHQXF010000004.1"/>
</dbReference>
<keyword evidence="3 8" id="KW-0347">Helicase</keyword>
<feature type="domain" description="Helicase C-terminal" evidence="7">
    <location>
        <begin position="656"/>
        <end position="830"/>
    </location>
</feature>
<protein>
    <submittedName>
        <fullName evidence="8">DEAD/DEAH box helicase family protein</fullName>
    </submittedName>
</protein>
<feature type="region of interest" description="Disordered" evidence="5">
    <location>
        <begin position="829"/>
        <end position="855"/>
    </location>
</feature>
<dbReference type="GO" id="GO:0140097">
    <property type="term" value="F:catalytic activity, acting on DNA"/>
    <property type="evidence" value="ECO:0007669"/>
    <property type="project" value="UniProtKB-ARBA"/>
</dbReference>
<evidence type="ECO:0000256" key="5">
    <source>
        <dbReference type="SAM" id="MobiDB-lite"/>
    </source>
</evidence>
<dbReference type="PROSITE" id="PS51194">
    <property type="entry name" value="HELICASE_CTER"/>
    <property type="match status" value="1"/>
</dbReference>
<dbReference type="Gene3D" id="3.40.50.300">
    <property type="entry name" value="P-loop containing nucleotide triphosphate hydrolases"/>
    <property type="match status" value="2"/>
</dbReference>